<dbReference type="Proteomes" id="UP000199645">
    <property type="component" value="Unassembled WGS sequence"/>
</dbReference>
<proteinExistence type="predicted"/>
<reference evidence="2 3" key="1">
    <citation type="submission" date="2016-10" db="EMBL/GenBank/DDBJ databases">
        <authorList>
            <person name="de Groot N.N."/>
        </authorList>
    </citation>
    <scope>NUCLEOTIDE SEQUENCE [LARGE SCALE GENOMIC DNA]</scope>
    <source>
        <strain evidence="2 3">DSM 43019</strain>
    </source>
</reference>
<sequence>MKNVKRGLAWATAVVASLAVTLGPMAAPAQAARTCTGQTDSNLCLWIDLQSNGVYRIHVGIDVRYLSLADAQEYIDDPGDPFRAYIIGRNGSARFIVPVVGLGASAESGLSGDFETYVSASALNENPNGQDELRAQVLLIDTDTNTVTKTFTSGKLFGNWS</sequence>
<protein>
    <recommendedName>
        <fullName evidence="4">Peptidase inhibitor family I36</fullName>
    </recommendedName>
</protein>
<keyword evidence="3" id="KW-1185">Reference proteome</keyword>
<evidence type="ECO:0000313" key="3">
    <source>
        <dbReference type="Proteomes" id="UP000199645"/>
    </source>
</evidence>
<feature type="chain" id="PRO_5011447092" description="Peptidase inhibitor family I36" evidence="1">
    <location>
        <begin position="32"/>
        <end position="161"/>
    </location>
</feature>
<keyword evidence="1" id="KW-0732">Signal</keyword>
<organism evidence="2 3">
    <name type="scientific">Actinoplanes philippinensis</name>
    <dbReference type="NCBI Taxonomy" id="35752"/>
    <lineage>
        <taxon>Bacteria</taxon>
        <taxon>Bacillati</taxon>
        <taxon>Actinomycetota</taxon>
        <taxon>Actinomycetes</taxon>
        <taxon>Micromonosporales</taxon>
        <taxon>Micromonosporaceae</taxon>
        <taxon>Actinoplanes</taxon>
    </lineage>
</organism>
<name>A0A1I2MCV1_9ACTN</name>
<evidence type="ECO:0008006" key="4">
    <source>
        <dbReference type="Google" id="ProtNLM"/>
    </source>
</evidence>
<accession>A0A1I2MCV1</accession>
<dbReference type="STRING" id="35752.SAMN05421541_12850"/>
<dbReference type="AlphaFoldDB" id="A0A1I2MCV1"/>
<dbReference type="RefSeq" id="WP_093621920.1">
    <property type="nucleotide sequence ID" value="NZ_BOMT01000023.1"/>
</dbReference>
<evidence type="ECO:0000313" key="2">
    <source>
        <dbReference type="EMBL" id="SFF89314.1"/>
    </source>
</evidence>
<feature type="signal peptide" evidence="1">
    <location>
        <begin position="1"/>
        <end position="31"/>
    </location>
</feature>
<gene>
    <name evidence="2" type="ORF">SAMN05421541_12850</name>
</gene>
<dbReference type="OrthoDB" id="3697062at2"/>
<evidence type="ECO:0000256" key="1">
    <source>
        <dbReference type="SAM" id="SignalP"/>
    </source>
</evidence>
<dbReference type="EMBL" id="FONV01000028">
    <property type="protein sequence ID" value="SFF89314.1"/>
    <property type="molecule type" value="Genomic_DNA"/>
</dbReference>